<organism evidence="1 2">
    <name type="scientific">Desulfosporosinus fructosivorans</name>
    <dbReference type="NCBI Taxonomy" id="2018669"/>
    <lineage>
        <taxon>Bacteria</taxon>
        <taxon>Bacillati</taxon>
        <taxon>Bacillota</taxon>
        <taxon>Clostridia</taxon>
        <taxon>Eubacteriales</taxon>
        <taxon>Desulfitobacteriaceae</taxon>
        <taxon>Desulfosporosinus</taxon>
    </lineage>
</organism>
<reference evidence="1 2" key="1">
    <citation type="submission" date="2019-03" db="EMBL/GenBank/DDBJ databases">
        <title>Draft Genome Sequence of Desulfosporosinus fructosivorans Strain 63.6F, Isolated from Marine Sediment in the Baltic Sea.</title>
        <authorList>
            <person name="Hausmann B."/>
            <person name="Vandieken V."/>
            <person name="Pjevac P."/>
            <person name="Schreck K."/>
            <person name="Herbold C.W."/>
            <person name="Loy A."/>
        </authorList>
    </citation>
    <scope>NUCLEOTIDE SEQUENCE [LARGE SCALE GENOMIC DNA]</scope>
    <source>
        <strain evidence="1 2">63.6F</strain>
    </source>
</reference>
<gene>
    <name evidence="1" type="ORF">E4K67_12975</name>
</gene>
<dbReference type="Pfam" id="PF09393">
    <property type="entry name" value="DUF2001"/>
    <property type="match status" value="1"/>
</dbReference>
<evidence type="ECO:0000313" key="2">
    <source>
        <dbReference type="Proteomes" id="UP000298460"/>
    </source>
</evidence>
<dbReference type="InterPro" id="IPR018989">
    <property type="entry name" value="DUF2001"/>
</dbReference>
<dbReference type="Gene3D" id="2.30.110.40">
    <property type="entry name" value="Phage tail tube protein"/>
    <property type="match status" value="1"/>
</dbReference>
<proteinExistence type="predicted"/>
<comment type="caution">
    <text evidence="1">The sequence shown here is derived from an EMBL/GenBank/DDBJ whole genome shotgun (WGS) entry which is preliminary data.</text>
</comment>
<dbReference type="InterPro" id="IPR038628">
    <property type="entry name" value="XkdM-like_sf"/>
</dbReference>
<dbReference type="Proteomes" id="UP000298460">
    <property type="component" value="Unassembled WGS sequence"/>
</dbReference>
<evidence type="ECO:0000313" key="1">
    <source>
        <dbReference type="EMBL" id="TGE37642.1"/>
    </source>
</evidence>
<accession>A0A4Z0R3N6</accession>
<dbReference type="RefSeq" id="WP_135547354.1">
    <property type="nucleotide sequence ID" value="NZ_SPQQ01000004.1"/>
</dbReference>
<dbReference type="AlphaFoldDB" id="A0A4Z0R3N6"/>
<name>A0A4Z0R3N6_9FIRM</name>
<dbReference type="OrthoDB" id="1697482at2"/>
<keyword evidence="2" id="KW-1185">Reference proteome</keyword>
<dbReference type="EMBL" id="SPQQ01000004">
    <property type="protein sequence ID" value="TGE37642.1"/>
    <property type="molecule type" value="Genomic_DNA"/>
</dbReference>
<protein>
    <submittedName>
        <fullName evidence="1">Phage portal protein</fullName>
    </submittedName>
</protein>
<sequence>MAFLKAEDAISGKQGKAFVTINGRVEELFYAKTVEATIEKTKADVPILGKTNVGKKAAGWSGTGTLTIYYFTSMFRALMLEYIKTGKDFYFDLQIVNEDPASTVGKQTSVLKDCNLDSVVAAAFDATSDDPMEEEMPFTFDDFDMLDQFNAPIVR</sequence>
<dbReference type="SUPFAM" id="SSF69279">
    <property type="entry name" value="Phage tail proteins"/>
    <property type="match status" value="1"/>
</dbReference>